<dbReference type="GO" id="GO:0008675">
    <property type="term" value="F:2-dehydro-3-deoxy-phosphogluconate aldolase activity"/>
    <property type="evidence" value="ECO:0007669"/>
    <property type="project" value="UniProtKB-EC"/>
</dbReference>
<comment type="subunit">
    <text evidence="4">Homotrimer.</text>
</comment>
<organism evidence="9 10">
    <name type="scientific">Paractinoplanes bogorensis</name>
    <dbReference type="NCBI Taxonomy" id="1610840"/>
    <lineage>
        <taxon>Bacteria</taxon>
        <taxon>Bacillati</taxon>
        <taxon>Actinomycetota</taxon>
        <taxon>Actinomycetes</taxon>
        <taxon>Micromonosporales</taxon>
        <taxon>Micromonosporaceae</taxon>
        <taxon>Paractinoplanes</taxon>
    </lineage>
</organism>
<dbReference type="Proteomes" id="UP001519654">
    <property type="component" value="Unassembled WGS sequence"/>
</dbReference>
<evidence type="ECO:0000256" key="8">
    <source>
        <dbReference type="ARBA" id="ARBA00023277"/>
    </source>
</evidence>
<dbReference type="SUPFAM" id="SSF51569">
    <property type="entry name" value="Aldolase"/>
    <property type="match status" value="1"/>
</dbReference>
<evidence type="ECO:0000313" key="10">
    <source>
        <dbReference type="Proteomes" id="UP001519654"/>
    </source>
</evidence>
<dbReference type="GO" id="GO:0008700">
    <property type="term" value="F:(R,S)-4-hydroxy-2-oxoglutarate aldolase activity"/>
    <property type="evidence" value="ECO:0007669"/>
    <property type="project" value="UniProtKB-EC"/>
</dbReference>
<comment type="caution">
    <text evidence="9">The sequence shown here is derived from an EMBL/GenBank/DDBJ whole genome shotgun (WGS) entry which is preliminary data.</text>
</comment>
<dbReference type="PROSITE" id="PS00160">
    <property type="entry name" value="ALDOLASE_KDPG_KHG_2"/>
    <property type="match status" value="1"/>
</dbReference>
<dbReference type="Pfam" id="PF01081">
    <property type="entry name" value="Aldolase"/>
    <property type="match status" value="1"/>
</dbReference>
<dbReference type="InterPro" id="IPR031338">
    <property type="entry name" value="KDPG/KHG_AS_2"/>
</dbReference>
<dbReference type="InterPro" id="IPR013785">
    <property type="entry name" value="Aldolase_TIM"/>
</dbReference>
<dbReference type="Gene3D" id="3.20.20.70">
    <property type="entry name" value="Aldolase class I"/>
    <property type="match status" value="1"/>
</dbReference>
<evidence type="ECO:0000256" key="6">
    <source>
        <dbReference type="ARBA" id="ARBA00023239"/>
    </source>
</evidence>
<dbReference type="PANTHER" id="PTHR30246">
    <property type="entry name" value="2-KETO-3-DEOXY-6-PHOSPHOGLUCONATE ALDOLASE"/>
    <property type="match status" value="1"/>
</dbReference>
<evidence type="ECO:0000313" key="9">
    <source>
        <dbReference type="EMBL" id="MBU2664078.1"/>
    </source>
</evidence>
<accession>A0ABS5YKS8</accession>
<dbReference type="EC" id="4.1.2.14" evidence="5"/>
<gene>
    <name evidence="9" type="primary">eda</name>
    <name evidence="9" type="ORF">KOI35_11305</name>
</gene>
<dbReference type="CDD" id="cd00452">
    <property type="entry name" value="KDPG_aldolase"/>
    <property type="match status" value="1"/>
</dbReference>
<name>A0ABS5YKS8_9ACTN</name>
<dbReference type="PROSITE" id="PS00159">
    <property type="entry name" value="ALDOLASE_KDPG_KHG_1"/>
    <property type="match status" value="1"/>
</dbReference>
<evidence type="ECO:0000256" key="4">
    <source>
        <dbReference type="ARBA" id="ARBA00011233"/>
    </source>
</evidence>
<keyword evidence="8" id="KW-0119">Carbohydrate metabolism</keyword>
<evidence type="ECO:0000256" key="7">
    <source>
        <dbReference type="ARBA" id="ARBA00023270"/>
    </source>
</evidence>
<evidence type="ECO:0000256" key="5">
    <source>
        <dbReference type="ARBA" id="ARBA00013063"/>
    </source>
</evidence>
<comment type="catalytic activity">
    <reaction evidence="1">
        <text>2-dehydro-3-deoxy-6-phospho-D-gluconate = D-glyceraldehyde 3-phosphate + pyruvate</text>
        <dbReference type="Rhea" id="RHEA:17089"/>
        <dbReference type="ChEBI" id="CHEBI:15361"/>
        <dbReference type="ChEBI" id="CHEBI:57569"/>
        <dbReference type="ChEBI" id="CHEBI:59776"/>
        <dbReference type="EC" id="4.1.2.14"/>
    </reaction>
</comment>
<reference evidence="9 10" key="1">
    <citation type="submission" date="2021-06" db="EMBL/GenBank/DDBJ databases">
        <title>Actinoplanes lichenicola sp. nov., and Actinoplanes ovalisporus sp. nov., isolated from lichen in Thailand.</title>
        <authorList>
            <person name="Saeng-In P."/>
            <person name="Kanchanasin P."/>
            <person name="Yuki M."/>
            <person name="Kudo T."/>
            <person name="Ohkuma M."/>
            <person name="Phongsopitanun W."/>
            <person name="Tanasupawat S."/>
        </authorList>
    </citation>
    <scope>NUCLEOTIDE SEQUENCE [LARGE SCALE GENOMIC DNA]</scope>
    <source>
        <strain evidence="9 10">NBRC 110975</strain>
    </source>
</reference>
<proteinExistence type="inferred from homology"/>
<protein>
    <recommendedName>
        <fullName evidence="5">2-dehydro-3-deoxy-phosphogluconate aldolase</fullName>
        <ecNumber evidence="5">4.1.2.14</ecNumber>
    </recommendedName>
</protein>
<dbReference type="InterPro" id="IPR000887">
    <property type="entry name" value="Aldlse_KDPG_KHG"/>
</dbReference>
<evidence type="ECO:0000256" key="3">
    <source>
        <dbReference type="ARBA" id="ARBA00006906"/>
    </source>
</evidence>
<keyword evidence="10" id="KW-1185">Reference proteome</keyword>
<dbReference type="InterPro" id="IPR031337">
    <property type="entry name" value="KDPG/KHG_AS_1"/>
</dbReference>
<comment type="similarity">
    <text evidence="3">Belongs to the KHG/KDPG aldolase family.</text>
</comment>
<evidence type="ECO:0000256" key="1">
    <source>
        <dbReference type="ARBA" id="ARBA00000654"/>
    </source>
</evidence>
<keyword evidence="7" id="KW-0704">Schiff base</keyword>
<sequence length="206" mass="20721">MGNGVSVSSPILPVVVLDEPGQAVPLSEALLAGGIDRIEITLRTAAGLEGIRRARAVAGMRVGAGSVLTPAHVDQVVEAGAEFIVCPGFSAAVIERAREHGVDILPGVATASEVMAAVALGLDEVKLFPAGLLGGPAYIEALSAPFPGVRFVPSGGVGPKNLRDYLAVPAVPTVSGSWMVARGLLAAGDWNQVTALSTEAVAAAAE</sequence>
<dbReference type="PANTHER" id="PTHR30246:SF1">
    <property type="entry name" value="2-DEHYDRO-3-DEOXY-6-PHOSPHOGALACTONATE ALDOLASE-RELATED"/>
    <property type="match status" value="1"/>
</dbReference>
<dbReference type="EMBL" id="JAHKKG010000003">
    <property type="protein sequence ID" value="MBU2664078.1"/>
    <property type="molecule type" value="Genomic_DNA"/>
</dbReference>
<dbReference type="NCBIfam" id="TIGR01182">
    <property type="entry name" value="eda"/>
    <property type="match status" value="1"/>
</dbReference>
<comment type="pathway">
    <text evidence="2">Carbohydrate acid metabolism; 2-dehydro-3-deoxy-D-gluconate degradation; D-glyceraldehyde 3-phosphate and pyruvate from 2-dehydro-3-deoxy-D-gluconate: step 2/2.</text>
</comment>
<evidence type="ECO:0000256" key="2">
    <source>
        <dbReference type="ARBA" id="ARBA00004736"/>
    </source>
</evidence>
<keyword evidence="6 9" id="KW-0456">Lyase</keyword>